<evidence type="ECO:0000259" key="6">
    <source>
        <dbReference type="Pfam" id="PF07980"/>
    </source>
</evidence>
<evidence type="ECO:0000313" key="10">
    <source>
        <dbReference type="EMBL" id="RHN03731.1"/>
    </source>
</evidence>
<reference evidence="11 15" key="2">
    <citation type="journal article" date="2019" name="Science, e1252229">
        <title>Invertible promoters mediate bacterial phase variation, antibiotic resistance, and host adaptation in the gut.</title>
        <authorList>
            <person name="Jiang X."/>
            <person name="Hall A.B."/>
            <person name="Arthur T.D."/>
            <person name="Plichta D.R."/>
            <person name="Covington C.T."/>
            <person name="Poyet M."/>
            <person name="Crothers J."/>
            <person name="Moses P.L."/>
            <person name="Tolonen A.C."/>
            <person name="Vlamakis H."/>
            <person name="Alm E.J."/>
            <person name="Xavier R.J."/>
        </authorList>
    </citation>
    <scope>NUCLEOTIDE SEQUENCE [LARGE SCALE GENOMIC DNA]</scope>
    <source>
        <strain evidence="11">Bf_0095</strain>
        <strain evidence="15">bf_0095</strain>
    </source>
</reference>
<dbReference type="Gene3D" id="1.25.40.390">
    <property type="match status" value="1"/>
</dbReference>
<organism evidence="11 15">
    <name type="scientific">Bacteroides intestinalis</name>
    <dbReference type="NCBI Taxonomy" id="329854"/>
    <lineage>
        <taxon>Bacteria</taxon>
        <taxon>Pseudomonadati</taxon>
        <taxon>Bacteroidota</taxon>
        <taxon>Bacteroidia</taxon>
        <taxon>Bacteroidales</taxon>
        <taxon>Bacteroidaceae</taxon>
        <taxon>Bacteroides</taxon>
    </lineage>
</organism>
<keyword evidence="4" id="KW-0472">Membrane</keyword>
<dbReference type="Pfam" id="PF07980">
    <property type="entry name" value="SusD_RagB"/>
    <property type="match status" value="1"/>
</dbReference>
<dbReference type="GeneID" id="26158199"/>
<comment type="similarity">
    <text evidence="2">Belongs to the SusD family.</text>
</comment>
<accession>A0A415AJL9</accession>
<feature type="domain" description="RagB/SusD" evidence="6">
    <location>
        <begin position="317"/>
        <end position="607"/>
    </location>
</feature>
<evidence type="ECO:0000256" key="1">
    <source>
        <dbReference type="ARBA" id="ARBA00004442"/>
    </source>
</evidence>
<evidence type="ECO:0000313" key="11">
    <source>
        <dbReference type="EMBL" id="RYT80946.1"/>
    </source>
</evidence>
<dbReference type="RefSeq" id="WP_007660603.1">
    <property type="nucleotide sequence ID" value="NZ_JAJCKC010000025.1"/>
</dbReference>
<name>A0A415AJL9_9BACE</name>
<evidence type="ECO:0000313" key="12">
    <source>
        <dbReference type="Proteomes" id="UP000284772"/>
    </source>
</evidence>
<dbReference type="InterPro" id="IPR011990">
    <property type="entry name" value="TPR-like_helical_dom_sf"/>
</dbReference>
<evidence type="ECO:0000313" key="15">
    <source>
        <dbReference type="Proteomes" id="UP000291191"/>
    </source>
</evidence>
<evidence type="ECO:0000256" key="2">
    <source>
        <dbReference type="ARBA" id="ARBA00006275"/>
    </source>
</evidence>
<dbReference type="Pfam" id="PF14322">
    <property type="entry name" value="SusD-like_3"/>
    <property type="match status" value="1"/>
</dbReference>
<protein>
    <submittedName>
        <fullName evidence="11">RagB/SusD family nutrient uptake outer membrane protein</fullName>
    </submittedName>
</protein>
<evidence type="ECO:0000313" key="9">
    <source>
        <dbReference type="EMBL" id="RHL93376.1"/>
    </source>
</evidence>
<evidence type="ECO:0000259" key="7">
    <source>
        <dbReference type="Pfam" id="PF14322"/>
    </source>
</evidence>
<reference evidence="12 13" key="1">
    <citation type="submission" date="2018-08" db="EMBL/GenBank/DDBJ databases">
        <title>A genome reference for cultivated species of the human gut microbiota.</title>
        <authorList>
            <person name="Zou Y."/>
            <person name="Xue W."/>
            <person name="Luo G."/>
        </authorList>
    </citation>
    <scope>NUCLEOTIDE SEQUENCE [LARGE SCALE GENOMIC DNA]</scope>
    <source>
        <strain evidence="8 12">AF19-10AC</strain>
        <strain evidence="10 14">AF31-23</strain>
        <strain evidence="9 13">AF36-16BH</strain>
    </source>
</reference>
<dbReference type="EMBL" id="QRPE01000009">
    <property type="protein sequence ID" value="RHL93376.1"/>
    <property type="molecule type" value="Genomic_DNA"/>
</dbReference>
<dbReference type="Proteomes" id="UP000285013">
    <property type="component" value="Unassembled WGS sequence"/>
</dbReference>
<dbReference type="InterPro" id="IPR012944">
    <property type="entry name" value="SusD_RagB_dom"/>
</dbReference>
<dbReference type="EMBL" id="RCXO01000008">
    <property type="protein sequence ID" value="RYT80946.1"/>
    <property type="molecule type" value="Genomic_DNA"/>
</dbReference>
<evidence type="ECO:0000313" key="8">
    <source>
        <dbReference type="EMBL" id="RGT46785.1"/>
    </source>
</evidence>
<sequence length="607" mass="69252">MKKYIFTILSVAVLMTTSCDDILDRPQLNTPTDGTFWKTEMDARLYANGFYRNYFVGYADGWATNYTPLRGMSFSDDLASTGQQSSFSNSIPTSLGSSNANDLATYQTQYVGPTWNFTWIRKANVFMERLEANMKGNVTEEAFNHWHAVAAFFKCFSYSRLVAVFGDVPYYETSFANSDLEAMYKDRDSRVFVMDKVHDMLKNEVLVNMRNNDGANTLNRYVAAAFASRWMLFEGTWQKYHGGDQAAATKYLQLAKEAAEIVINSGKFAIDTPFREVFGSQDLKGNKEAIMYRHYTFEMLKHHIASYSNGVESQAPAPNLALAKSFICQDGKVYQHSDIENAKLLSIANLAKTRDPRFEATFIDHVNTNSVTLLYASKFIDREALTMDNPKNNPIYDSNTNTNDAPVIRYAEVLLNWIEAKAELGGVTQTDIDNSINQLRRRPLDATAQAKGLKNTADMKLSDITTDFDPARDQDVDPLIWEIRRERRMELVYEHCRLHDIKRWKKLEYMNNSKYPDTMTGPWVDMPKEVPTYLDDQYIGKRQVKKEDGSIITFDGTNAADMVGYYLPTNALPRNTFSDRSYCSPVGEQEINTYAEKGFKLTQTKGW</sequence>
<dbReference type="InterPro" id="IPR033985">
    <property type="entry name" value="SusD-like_N"/>
</dbReference>
<evidence type="ECO:0000256" key="4">
    <source>
        <dbReference type="ARBA" id="ARBA00023136"/>
    </source>
</evidence>
<keyword evidence="5" id="KW-0998">Cell outer membrane</keyword>
<dbReference type="Proteomes" id="UP000284772">
    <property type="component" value="Unassembled WGS sequence"/>
</dbReference>
<evidence type="ECO:0000256" key="5">
    <source>
        <dbReference type="ARBA" id="ARBA00023237"/>
    </source>
</evidence>
<keyword evidence="3" id="KW-0732">Signal</keyword>
<dbReference type="Proteomes" id="UP000286003">
    <property type="component" value="Unassembled WGS sequence"/>
</dbReference>
<feature type="domain" description="SusD-like N-terminal" evidence="7">
    <location>
        <begin position="81"/>
        <end position="230"/>
    </location>
</feature>
<dbReference type="EMBL" id="QRQM01000028">
    <property type="protein sequence ID" value="RHN03731.1"/>
    <property type="molecule type" value="Genomic_DNA"/>
</dbReference>
<evidence type="ECO:0000313" key="14">
    <source>
        <dbReference type="Proteomes" id="UP000286003"/>
    </source>
</evidence>
<gene>
    <name evidence="8" type="ORF">DWX27_19995</name>
    <name evidence="10" type="ORF">DWZ32_19855</name>
    <name evidence="9" type="ORF">DWZ95_09990</name>
    <name evidence="11" type="ORF">EAJ06_07970</name>
</gene>
<evidence type="ECO:0000313" key="13">
    <source>
        <dbReference type="Proteomes" id="UP000285013"/>
    </source>
</evidence>
<dbReference type="OrthoDB" id="1031584at2"/>
<evidence type="ECO:0000256" key="3">
    <source>
        <dbReference type="ARBA" id="ARBA00022729"/>
    </source>
</evidence>
<comment type="subcellular location">
    <subcellularLocation>
        <location evidence="1">Cell outer membrane</location>
    </subcellularLocation>
</comment>
<comment type="caution">
    <text evidence="11">The sequence shown here is derived from an EMBL/GenBank/DDBJ whole genome shotgun (WGS) entry which is preliminary data.</text>
</comment>
<dbReference type="Proteomes" id="UP000291191">
    <property type="component" value="Unassembled WGS sequence"/>
</dbReference>
<dbReference type="GO" id="GO:0009279">
    <property type="term" value="C:cell outer membrane"/>
    <property type="evidence" value="ECO:0007669"/>
    <property type="project" value="UniProtKB-SubCell"/>
</dbReference>
<dbReference type="EMBL" id="QRWT01000032">
    <property type="protein sequence ID" value="RGT46785.1"/>
    <property type="molecule type" value="Genomic_DNA"/>
</dbReference>
<keyword evidence="15" id="KW-1185">Reference proteome</keyword>
<dbReference type="AlphaFoldDB" id="A0A415AJL9"/>
<dbReference type="SUPFAM" id="SSF48452">
    <property type="entry name" value="TPR-like"/>
    <property type="match status" value="1"/>
</dbReference>
<proteinExistence type="inferred from homology"/>
<dbReference type="PROSITE" id="PS51257">
    <property type="entry name" value="PROKAR_LIPOPROTEIN"/>
    <property type="match status" value="1"/>
</dbReference>